<reference evidence="1 2" key="1">
    <citation type="submission" date="2019-03" db="EMBL/GenBank/DDBJ databases">
        <title>Genomic Encyclopedia of Type Strains, Phase IV (KMG-IV): sequencing the most valuable type-strain genomes for metagenomic binning, comparative biology and taxonomic classification.</title>
        <authorList>
            <person name="Goeker M."/>
        </authorList>
    </citation>
    <scope>NUCLEOTIDE SEQUENCE [LARGE SCALE GENOMIC DNA]</scope>
    <source>
        <strain evidence="1 2">DSM 24591</strain>
    </source>
</reference>
<dbReference type="RefSeq" id="WP_132581763.1">
    <property type="nucleotide sequence ID" value="NZ_SMAJ01000005.1"/>
</dbReference>
<gene>
    <name evidence="1" type="ORF">EDC26_105172</name>
</gene>
<dbReference type="OrthoDB" id="8704110at2"/>
<organism evidence="1 2">
    <name type="scientific">Paralcaligenes ureilyticus</name>
    <dbReference type="NCBI Taxonomy" id="627131"/>
    <lineage>
        <taxon>Bacteria</taxon>
        <taxon>Pseudomonadati</taxon>
        <taxon>Pseudomonadota</taxon>
        <taxon>Betaproteobacteria</taxon>
        <taxon>Burkholderiales</taxon>
        <taxon>Alcaligenaceae</taxon>
        <taxon>Paralcaligenes</taxon>
    </lineage>
</organism>
<sequence>MANRSKSIQDIYTRKVGGETFQYNVTYTPGATVDWNARVYQDGELKGTPSGSVSHNVMTGKALSQFLVSYVEGIIERGLGIEE</sequence>
<comment type="caution">
    <text evidence="1">The sequence shown here is derived from an EMBL/GenBank/DDBJ whole genome shotgun (WGS) entry which is preliminary data.</text>
</comment>
<dbReference type="AlphaFoldDB" id="A0A4R3M5P0"/>
<keyword evidence="2" id="KW-1185">Reference proteome</keyword>
<accession>A0A4R3M5P0</accession>
<evidence type="ECO:0000313" key="1">
    <source>
        <dbReference type="EMBL" id="TCT08620.1"/>
    </source>
</evidence>
<protein>
    <submittedName>
        <fullName evidence="1">Uncharacterized protein</fullName>
    </submittedName>
</protein>
<dbReference type="EMBL" id="SMAJ01000005">
    <property type="protein sequence ID" value="TCT08620.1"/>
    <property type="molecule type" value="Genomic_DNA"/>
</dbReference>
<dbReference type="Proteomes" id="UP000295525">
    <property type="component" value="Unassembled WGS sequence"/>
</dbReference>
<proteinExistence type="predicted"/>
<evidence type="ECO:0000313" key="2">
    <source>
        <dbReference type="Proteomes" id="UP000295525"/>
    </source>
</evidence>
<name>A0A4R3M5P0_9BURK</name>